<dbReference type="OrthoDB" id="48398at2759"/>
<proteinExistence type="predicted"/>
<dbReference type="Proteomes" id="UP000095751">
    <property type="component" value="Unassembled WGS sequence"/>
</dbReference>
<keyword evidence="2" id="KW-1185">Reference proteome</keyword>
<sequence>MSGSTKRTISVGLPTEMIDWLDVSTKSQSLPNQSKAVRCCINCIALGDVKMIIVDDDDDDDDDDDGEKQSNNSICDYRAVNIELATEQVKWIDSIITRTVVRSVMKACMKADEAVVFGVIRCKSKVTTCDGAKEAIDLLSKRYGEDNVIVKEEIRLL</sequence>
<dbReference type="EMBL" id="KV784355">
    <property type="protein sequence ID" value="OEU19715.1"/>
    <property type="molecule type" value="Genomic_DNA"/>
</dbReference>
<gene>
    <name evidence="1" type="ORF">FRACYDRAFT_181641</name>
</gene>
<dbReference type="AlphaFoldDB" id="A0A1E7FNN5"/>
<reference evidence="1 2" key="1">
    <citation type="submission" date="2016-09" db="EMBL/GenBank/DDBJ databases">
        <title>Extensive genetic diversity and differential bi-allelic expression allows diatom success in the polar Southern Ocean.</title>
        <authorList>
            <consortium name="DOE Joint Genome Institute"/>
            <person name="Mock T."/>
            <person name="Otillar R.P."/>
            <person name="Strauss J."/>
            <person name="Dupont C."/>
            <person name="Frickenhaus S."/>
            <person name="Maumus F."/>
            <person name="Mcmullan M."/>
            <person name="Sanges R."/>
            <person name="Schmutz J."/>
            <person name="Toseland A."/>
            <person name="Valas R."/>
            <person name="Veluchamy A."/>
            <person name="Ward B.J."/>
            <person name="Allen A."/>
            <person name="Barry K."/>
            <person name="Falciatore A."/>
            <person name="Ferrante M."/>
            <person name="Fortunato A.E."/>
            <person name="Gloeckner G."/>
            <person name="Gruber A."/>
            <person name="Hipkin R."/>
            <person name="Janech M."/>
            <person name="Kroth P."/>
            <person name="Leese F."/>
            <person name="Lindquist E."/>
            <person name="Lyon B.R."/>
            <person name="Martin J."/>
            <person name="Mayer C."/>
            <person name="Parker M."/>
            <person name="Quesneville H."/>
            <person name="Raymond J."/>
            <person name="Uhlig C."/>
            <person name="Valentin K.U."/>
            <person name="Worden A.Z."/>
            <person name="Armbrust E.V."/>
            <person name="Bowler C."/>
            <person name="Green B."/>
            <person name="Moulton V."/>
            <person name="Van Oosterhout C."/>
            <person name="Grigoriev I."/>
        </authorList>
    </citation>
    <scope>NUCLEOTIDE SEQUENCE [LARGE SCALE GENOMIC DNA]</scope>
    <source>
        <strain evidence="1 2">CCMP1102</strain>
    </source>
</reference>
<name>A0A1E7FNN5_9STRA</name>
<accession>A0A1E7FNN5</accession>
<evidence type="ECO:0000313" key="1">
    <source>
        <dbReference type="EMBL" id="OEU19715.1"/>
    </source>
</evidence>
<organism evidence="1 2">
    <name type="scientific">Fragilariopsis cylindrus CCMP1102</name>
    <dbReference type="NCBI Taxonomy" id="635003"/>
    <lineage>
        <taxon>Eukaryota</taxon>
        <taxon>Sar</taxon>
        <taxon>Stramenopiles</taxon>
        <taxon>Ochrophyta</taxon>
        <taxon>Bacillariophyta</taxon>
        <taxon>Bacillariophyceae</taxon>
        <taxon>Bacillariophycidae</taxon>
        <taxon>Bacillariales</taxon>
        <taxon>Bacillariaceae</taxon>
        <taxon>Fragilariopsis</taxon>
    </lineage>
</organism>
<dbReference type="InParanoid" id="A0A1E7FNN5"/>
<protein>
    <submittedName>
        <fullName evidence="1">Uncharacterized protein</fullName>
    </submittedName>
</protein>
<evidence type="ECO:0000313" key="2">
    <source>
        <dbReference type="Proteomes" id="UP000095751"/>
    </source>
</evidence>
<dbReference type="KEGG" id="fcy:FRACYDRAFT_181641"/>